<gene>
    <name evidence="2" type="ORF">NEF87_002340</name>
</gene>
<dbReference type="InterPro" id="IPR004843">
    <property type="entry name" value="Calcineurin-like_PHP"/>
</dbReference>
<evidence type="ECO:0000259" key="1">
    <source>
        <dbReference type="Pfam" id="PF00149"/>
    </source>
</evidence>
<sequence length="292" mass="34575">MKIAIISDLHFPKNISQQTILYSESGYTDAFYESIEEQIKKFQPNNIGAFIIDGDFYWDYKEFAPLPIIPPNNQWNFYNMFIFQLVAMRQWLHSEIPLILIEGNHDPWFETCVYSKNGEAFVNLTHYADFLIVHYKLTEFQANKVIELLPRNSSHKNRFEIGSNMHLLRNSGILIQNFYIYGFPYHNKELDNTTWKEHRETMIEIFLKKVAQIQKKRHNKSAMPILVCHHGQPKTPKIFFEQLNGKKQDIIGIFWGHWHGVSDEDVAKLRISGKFYNVMPEKNSWNIPIFEI</sequence>
<keyword evidence="3" id="KW-1185">Reference proteome</keyword>
<reference evidence="2" key="1">
    <citation type="submission" date="2022-09" db="EMBL/GenBank/DDBJ databases">
        <title>Actin cytoskeleton and complex cell architecture in an #Asgard archaeon.</title>
        <authorList>
            <person name="Ponce Toledo R.I."/>
            <person name="Schleper C."/>
            <person name="Rodrigues Oliveira T."/>
            <person name="Wollweber F."/>
            <person name="Xu J."/>
            <person name="Rittmann S."/>
            <person name="Klingl A."/>
            <person name="Pilhofer M."/>
        </authorList>
    </citation>
    <scope>NUCLEOTIDE SEQUENCE</scope>
    <source>
        <strain evidence="2">B-35</strain>
    </source>
</reference>
<proteinExistence type="predicted"/>
<protein>
    <recommendedName>
        <fullName evidence="1">Calcineurin-like phosphoesterase domain-containing protein</fullName>
    </recommendedName>
</protein>
<organism evidence="2 3">
    <name type="scientific">Candidatus Lokiarchaeum ossiferum</name>
    <dbReference type="NCBI Taxonomy" id="2951803"/>
    <lineage>
        <taxon>Archaea</taxon>
        <taxon>Promethearchaeati</taxon>
        <taxon>Promethearchaeota</taxon>
        <taxon>Promethearchaeia</taxon>
        <taxon>Promethearchaeales</taxon>
        <taxon>Promethearchaeaceae</taxon>
        <taxon>Candidatus Lokiarchaeum</taxon>
    </lineage>
</organism>
<name>A0ABY6HRM2_9ARCH</name>
<accession>A0ABY6HRM2</accession>
<dbReference type="Proteomes" id="UP001208689">
    <property type="component" value="Chromosome"/>
</dbReference>
<dbReference type="InterPro" id="IPR029052">
    <property type="entry name" value="Metallo-depent_PP-like"/>
</dbReference>
<feature type="domain" description="Calcineurin-like phosphoesterase" evidence="1">
    <location>
        <begin position="1"/>
        <end position="259"/>
    </location>
</feature>
<dbReference type="Pfam" id="PF00149">
    <property type="entry name" value="Metallophos"/>
    <property type="match status" value="1"/>
</dbReference>
<evidence type="ECO:0000313" key="3">
    <source>
        <dbReference type="Proteomes" id="UP001208689"/>
    </source>
</evidence>
<dbReference type="SUPFAM" id="SSF56300">
    <property type="entry name" value="Metallo-dependent phosphatases"/>
    <property type="match status" value="1"/>
</dbReference>
<dbReference type="EMBL" id="CP104013">
    <property type="protein sequence ID" value="UYP46055.1"/>
    <property type="molecule type" value="Genomic_DNA"/>
</dbReference>
<evidence type="ECO:0000313" key="2">
    <source>
        <dbReference type="EMBL" id="UYP46055.1"/>
    </source>
</evidence>
<dbReference type="Gene3D" id="3.60.21.10">
    <property type="match status" value="1"/>
</dbReference>